<organism evidence="2 3">
    <name type="scientific">Limnohabitans lacus</name>
    <dbReference type="NCBI Taxonomy" id="3045173"/>
    <lineage>
        <taxon>Bacteria</taxon>
        <taxon>Pseudomonadati</taxon>
        <taxon>Pseudomonadota</taxon>
        <taxon>Betaproteobacteria</taxon>
        <taxon>Burkholderiales</taxon>
        <taxon>Comamonadaceae</taxon>
        <taxon>Limnohabitans</taxon>
    </lineage>
</organism>
<evidence type="ECO:0000313" key="2">
    <source>
        <dbReference type="EMBL" id="MDI9232413.1"/>
    </source>
</evidence>
<comment type="caution">
    <text evidence="2">The sequence shown here is derived from an EMBL/GenBank/DDBJ whole genome shotgun (WGS) entry which is preliminary data.</text>
</comment>
<dbReference type="RefSeq" id="WP_283222823.1">
    <property type="nucleotide sequence ID" value="NZ_JASGBH010000001.1"/>
</dbReference>
<evidence type="ECO:0008006" key="4">
    <source>
        <dbReference type="Google" id="ProtNLM"/>
    </source>
</evidence>
<keyword evidence="3" id="KW-1185">Reference proteome</keyword>
<dbReference type="Proteomes" id="UP001431902">
    <property type="component" value="Unassembled WGS sequence"/>
</dbReference>
<keyword evidence="1" id="KW-0732">Signal</keyword>
<feature type="signal peptide" evidence="1">
    <location>
        <begin position="1"/>
        <end position="28"/>
    </location>
</feature>
<feature type="chain" id="PRO_5045604816" description="YaiO family outer membrane beta-barrel protein" evidence="1">
    <location>
        <begin position="29"/>
        <end position="252"/>
    </location>
</feature>
<evidence type="ECO:0000256" key="1">
    <source>
        <dbReference type="SAM" id="SignalP"/>
    </source>
</evidence>
<gene>
    <name evidence="2" type="ORF">QLQ16_01020</name>
</gene>
<proteinExistence type="predicted"/>
<reference evidence="2" key="1">
    <citation type="submission" date="2023-05" db="EMBL/GenBank/DDBJ databases">
        <title>Limnohabitans sp. strain HM2-2 Genome sequencing and assembly.</title>
        <authorList>
            <person name="Jung Y."/>
        </authorList>
    </citation>
    <scope>NUCLEOTIDE SEQUENCE</scope>
    <source>
        <strain evidence="2">HM2-2</strain>
    </source>
</reference>
<protein>
    <recommendedName>
        <fullName evidence="4">YaiO family outer membrane beta-barrel protein</fullName>
    </recommendedName>
</protein>
<name>A0ABT6X342_9BURK</name>
<sequence>MKTTSRTEPRLVALLALLCLTPSCFAQATSPEVQEPQDHWHFKVTPSYHQNKQEANATDVNVRARVGKHVMWFGQYDQADTFHQSRLGYEYTFTTPWGQLVPSLQGASGGFVGRSLNAQWGQSTYLIAGWSRTNLRPYYNLNFDPNDAITLGLGSWLSPEHQVSLWRTQDDRMHTGQQVTHLTWRYHLPDRKRLTLDVASKSGRGDPDIGAVKGQSLGMTWDWSRYFVRMAWDQKVNFTDQDQKRVSLGWHY</sequence>
<evidence type="ECO:0000313" key="3">
    <source>
        <dbReference type="Proteomes" id="UP001431902"/>
    </source>
</evidence>
<accession>A0ABT6X342</accession>
<dbReference type="EMBL" id="JASGBH010000001">
    <property type="protein sequence ID" value="MDI9232413.1"/>
    <property type="molecule type" value="Genomic_DNA"/>
</dbReference>